<dbReference type="PANTHER" id="PTHR48070">
    <property type="entry name" value="ESTERASE OVCA2"/>
    <property type="match status" value="1"/>
</dbReference>
<keyword evidence="1" id="KW-0378">Hydrolase</keyword>
<dbReference type="AlphaFoldDB" id="A0ABD3PXW0"/>
<dbReference type="GO" id="GO:0016787">
    <property type="term" value="F:hydrolase activity"/>
    <property type="evidence" value="ECO:0007669"/>
    <property type="project" value="UniProtKB-KW"/>
</dbReference>
<evidence type="ECO:0000313" key="3">
    <source>
        <dbReference type="EMBL" id="KAL3792815.1"/>
    </source>
</evidence>
<dbReference type="Pfam" id="PF03959">
    <property type="entry name" value="FSH1"/>
    <property type="match status" value="1"/>
</dbReference>
<dbReference type="InterPro" id="IPR005645">
    <property type="entry name" value="FSH-like_dom"/>
</dbReference>
<keyword evidence="4" id="KW-1185">Reference proteome</keyword>
<evidence type="ECO:0000313" key="4">
    <source>
        <dbReference type="Proteomes" id="UP001516023"/>
    </source>
</evidence>
<dbReference type="SUPFAM" id="SSF53474">
    <property type="entry name" value="alpha/beta-Hydrolases"/>
    <property type="match status" value="1"/>
</dbReference>
<dbReference type="InterPro" id="IPR050593">
    <property type="entry name" value="LovG"/>
</dbReference>
<reference evidence="3 4" key="1">
    <citation type="journal article" date="2020" name="G3 (Bethesda)">
        <title>Improved Reference Genome for Cyclotella cryptica CCMP332, a Model for Cell Wall Morphogenesis, Salinity Adaptation, and Lipid Production in Diatoms (Bacillariophyta).</title>
        <authorList>
            <person name="Roberts W.R."/>
            <person name="Downey K.M."/>
            <person name="Ruck E.C."/>
            <person name="Traller J.C."/>
            <person name="Alverson A.J."/>
        </authorList>
    </citation>
    <scope>NUCLEOTIDE SEQUENCE [LARGE SCALE GENOMIC DNA]</scope>
    <source>
        <strain evidence="3 4">CCMP332</strain>
    </source>
</reference>
<organism evidence="3 4">
    <name type="scientific">Cyclotella cryptica</name>
    <dbReference type="NCBI Taxonomy" id="29204"/>
    <lineage>
        <taxon>Eukaryota</taxon>
        <taxon>Sar</taxon>
        <taxon>Stramenopiles</taxon>
        <taxon>Ochrophyta</taxon>
        <taxon>Bacillariophyta</taxon>
        <taxon>Coscinodiscophyceae</taxon>
        <taxon>Thalassiosirophycidae</taxon>
        <taxon>Stephanodiscales</taxon>
        <taxon>Stephanodiscaceae</taxon>
        <taxon>Cyclotella</taxon>
    </lineage>
</organism>
<name>A0ABD3PXW0_9STRA</name>
<dbReference type="EMBL" id="JABMIG020000098">
    <property type="protein sequence ID" value="KAL3792815.1"/>
    <property type="molecule type" value="Genomic_DNA"/>
</dbReference>
<comment type="caution">
    <text evidence="3">The sequence shown here is derived from an EMBL/GenBank/DDBJ whole genome shotgun (WGS) entry which is preliminary data.</text>
</comment>
<feature type="domain" description="Serine hydrolase" evidence="2">
    <location>
        <begin position="3"/>
        <end position="230"/>
    </location>
</feature>
<accession>A0ABD3PXW0</accession>
<evidence type="ECO:0000256" key="1">
    <source>
        <dbReference type="ARBA" id="ARBA00022801"/>
    </source>
</evidence>
<gene>
    <name evidence="3" type="ORF">HJC23_002622</name>
</gene>
<protein>
    <recommendedName>
        <fullName evidence="2">Serine hydrolase domain-containing protein</fullName>
    </recommendedName>
</protein>
<dbReference type="Proteomes" id="UP001516023">
    <property type="component" value="Unassembled WGS sequence"/>
</dbReference>
<sequence length="239" mass="26837">MGKKVLFFHGWAQNEFVMKSRTKKLEKRLTEAGYECVFLDAPHLLPMTSTILIDGQEVQITNGDRENARAWFLYSDTDYADASMALTEIPMHYVGLETSIAQVHDFLKTETNDECFVLGFSQGATFCHILSILAHAANLSDDTNSTLSVFAKIQKTILVSGFSSMHQNPLAEWTRDAVKKGIQIQSLHIFGEGDTSVPKQFSEDLAACFVNAEIYTHDKGHFIPHNKTLLDRVLEFVES</sequence>
<dbReference type="PANTHER" id="PTHR48070:SF6">
    <property type="entry name" value="ESTERASE OVCA2"/>
    <property type="match status" value="1"/>
</dbReference>
<dbReference type="InterPro" id="IPR029058">
    <property type="entry name" value="AB_hydrolase_fold"/>
</dbReference>
<dbReference type="Gene3D" id="3.40.50.1820">
    <property type="entry name" value="alpha/beta hydrolase"/>
    <property type="match status" value="1"/>
</dbReference>
<evidence type="ECO:0000259" key="2">
    <source>
        <dbReference type="Pfam" id="PF03959"/>
    </source>
</evidence>
<proteinExistence type="predicted"/>